<dbReference type="InterPro" id="IPR036514">
    <property type="entry name" value="SGNH_hydro_sf"/>
</dbReference>
<dbReference type="InterPro" id="IPR051532">
    <property type="entry name" value="Ester_Hydrolysis_Enzymes"/>
</dbReference>
<gene>
    <name evidence="2" type="ORF">LKD45_15205</name>
</gene>
<evidence type="ECO:0000313" key="3">
    <source>
        <dbReference type="Proteomes" id="UP001199355"/>
    </source>
</evidence>
<reference evidence="2 3" key="1">
    <citation type="submission" date="2021-10" db="EMBL/GenBank/DDBJ databases">
        <title>Anaerobic single-cell dispensing facilitates the cultivation of human gut bacteria.</title>
        <authorList>
            <person name="Afrizal A."/>
        </authorList>
    </citation>
    <scope>NUCLEOTIDE SEQUENCE [LARGE SCALE GENOMIC DNA]</scope>
    <source>
        <strain evidence="2 3">CLA-AA-H244</strain>
    </source>
</reference>
<dbReference type="PANTHER" id="PTHR30383">
    <property type="entry name" value="THIOESTERASE 1/PROTEASE 1/LYSOPHOSPHOLIPASE L1"/>
    <property type="match status" value="1"/>
</dbReference>
<proteinExistence type="predicted"/>
<sequence length="224" mass="25322">MDIEFYNKLNQALHGDAGKIDRVMRFRYLNEFVKPGQILFAGSSLMEQFPIQEFVANFDLPLTIYNRGVGGFTTSEMLACMQDCVYALRPAYIFINIGTNDLNDPACTPDVLHNRYRTILSGIREHLPQAKLFLLAYYPVNPDVADAGMKEVLKVRNNDCICRANEMVKELAAEVGAAYIDANDDIKDEKGQLKAEYTVEGMHMYANGYKAVLDRLLPHLLTLK</sequence>
<organism evidence="2 3">
    <name type="scientific">Gallintestinimicrobium propionicum</name>
    <dbReference type="NCBI Taxonomy" id="2981770"/>
    <lineage>
        <taxon>Bacteria</taxon>
        <taxon>Bacillati</taxon>
        <taxon>Bacillota</taxon>
        <taxon>Clostridia</taxon>
        <taxon>Lachnospirales</taxon>
        <taxon>Lachnospiraceae</taxon>
        <taxon>Gallintestinimicrobium</taxon>
    </lineage>
</organism>
<dbReference type="AlphaFoldDB" id="A0AAE3AZU3"/>
<feature type="domain" description="SGNH hydrolase-type esterase" evidence="1">
    <location>
        <begin position="61"/>
        <end position="211"/>
    </location>
</feature>
<dbReference type="EMBL" id="JAJEQF010000056">
    <property type="protein sequence ID" value="MCC2169013.1"/>
    <property type="molecule type" value="Genomic_DNA"/>
</dbReference>
<dbReference type="Gene3D" id="3.40.50.1110">
    <property type="entry name" value="SGNH hydrolase"/>
    <property type="match status" value="1"/>
</dbReference>
<accession>A0AAE3AZU3</accession>
<dbReference type="RefSeq" id="WP_308729056.1">
    <property type="nucleotide sequence ID" value="NZ_JAJEQF010000056.1"/>
</dbReference>
<dbReference type="InterPro" id="IPR013830">
    <property type="entry name" value="SGNH_hydro"/>
</dbReference>
<name>A0AAE3AZU3_9FIRM</name>
<keyword evidence="3" id="KW-1185">Reference proteome</keyword>
<evidence type="ECO:0000259" key="1">
    <source>
        <dbReference type="Pfam" id="PF13472"/>
    </source>
</evidence>
<protein>
    <submittedName>
        <fullName evidence="2">GDSL-type esterase/lipase family protein</fullName>
    </submittedName>
</protein>
<dbReference type="Pfam" id="PF13472">
    <property type="entry name" value="Lipase_GDSL_2"/>
    <property type="match status" value="1"/>
</dbReference>
<dbReference type="PANTHER" id="PTHR30383:SF5">
    <property type="entry name" value="SGNH HYDROLASE-TYPE ESTERASE DOMAIN-CONTAINING PROTEIN"/>
    <property type="match status" value="1"/>
</dbReference>
<evidence type="ECO:0000313" key="2">
    <source>
        <dbReference type="EMBL" id="MCC2169013.1"/>
    </source>
</evidence>
<dbReference type="SUPFAM" id="SSF52266">
    <property type="entry name" value="SGNH hydrolase"/>
    <property type="match status" value="1"/>
</dbReference>
<comment type="caution">
    <text evidence="2">The sequence shown here is derived from an EMBL/GenBank/DDBJ whole genome shotgun (WGS) entry which is preliminary data.</text>
</comment>
<dbReference type="GO" id="GO:0004622">
    <property type="term" value="F:phosphatidylcholine lysophospholipase activity"/>
    <property type="evidence" value="ECO:0007669"/>
    <property type="project" value="TreeGrafter"/>
</dbReference>
<dbReference type="Proteomes" id="UP001199355">
    <property type="component" value="Unassembled WGS sequence"/>
</dbReference>